<accession>A0A0B6XVZ4</accession>
<organism evidence="1">
    <name type="scientific">Arion vulgaris</name>
    <dbReference type="NCBI Taxonomy" id="1028688"/>
    <lineage>
        <taxon>Eukaryota</taxon>
        <taxon>Metazoa</taxon>
        <taxon>Spiralia</taxon>
        <taxon>Lophotrochozoa</taxon>
        <taxon>Mollusca</taxon>
        <taxon>Gastropoda</taxon>
        <taxon>Heterobranchia</taxon>
        <taxon>Euthyneura</taxon>
        <taxon>Panpulmonata</taxon>
        <taxon>Eupulmonata</taxon>
        <taxon>Stylommatophora</taxon>
        <taxon>Helicina</taxon>
        <taxon>Arionoidea</taxon>
        <taxon>Arionidae</taxon>
        <taxon>Arion</taxon>
    </lineage>
</organism>
<reference evidence="1" key="1">
    <citation type="submission" date="2014-12" db="EMBL/GenBank/DDBJ databases">
        <title>Insight into the proteome of Arion vulgaris.</title>
        <authorList>
            <person name="Aradska J."/>
            <person name="Bulat T."/>
            <person name="Smidak R."/>
            <person name="Sarate P."/>
            <person name="Gangsoo J."/>
            <person name="Sialana F."/>
            <person name="Bilban M."/>
            <person name="Lubec G."/>
        </authorList>
    </citation>
    <scope>NUCLEOTIDE SEQUENCE</scope>
    <source>
        <tissue evidence="1">Skin</tissue>
    </source>
</reference>
<sequence length="53" mass="6118">HEDTVPSSFTKNNILALTDAEPQQLKWDMYSSQLMTTPKYLTQNEDINVADHH</sequence>
<protein>
    <submittedName>
        <fullName evidence="1">Uncharacterized protein</fullName>
    </submittedName>
</protein>
<evidence type="ECO:0000313" key="1">
    <source>
        <dbReference type="EMBL" id="CEK48079.1"/>
    </source>
</evidence>
<proteinExistence type="predicted"/>
<gene>
    <name evidence="1" type="primary">ORF3045</name>
</gene>
<dbReference type="EMBL" id="HACG01001214">
    <property type="protein sequence ID" value="CEK48079.1"/>
    <property type="molecule type" value="Transcribed_RNA"/>
</dbReference>
<feature type="non-terminal residue" evidence="1">
    <location>
        <position position="1"/>
    </location>
</feature>
<dbReference type="AlphaFoldDB" id="A0A0B6XVZ4"/>
<name>A0A0B6XVZ4_9EUPU</name>